<name>A0ABU8BFC5_9BRAD</name>
<dbReference type="InterPro" id="IPR011990">
    <property type="entry name" value="TPR-like_helical_dom_sf"/>
</dbReference>
<dbReference type="Proteomes" id="UP001364224">
    <property type="component" value="Unassembled WGS sequence"/>
</dbReference>
<proteinExistence type="predicted"/>
<evidence type="ECO:0000256" key="1">
    <source>
        <dbReference type="SAM" id="SignalP"/>
    </source>
</evidence>
<evidence type="ECO:0000313" key="3">
    <source>
        <dbReference type="EMBL" id="MEH2557246.1"/>
    </source>
</evidence>
<accession>A0ABU8BFC5</accession>
<feature type="domain" description="Bacteriophage N4 adsorption protein A C-terminal" evidence="2">
    <location>
        <begin position="693"/>
        <end position="863"/>
    </location>
</feature>
<keyword evidence="4" id="KW-1185">Reference proteome</keyword>
<feature type="chain" id="PRO_5046237669" evidence="1">
    <location>
        <begin position="32"/>
        <end position="868"/>
    </location>
</feature>
<dbReference type="Gene3D" id="1.25.40.10">
    <property type="entry name" value="Tetratricopeptide repeat domain"/>
    <property type="match status" value="3"/>
</dbReference>
<comment type="caution">
    <text evidence="3">The sequence shown here is derived from an EMBL/GenBank/DDBJ whole genome shotgun (WGS) entry which is preliminary data.</text>
</comment>
<keyword evidence="1" id="KW-0732">Signal</keyword>
<dbReference type="EMBL" id="JAZHRV010000001">
    <property type="protein sequence ID" value="MEH2557246.1"/>
    <property type="molecule type" value="Genomic_DNA"/>
</dbReference>
<reference evidence="3 4" key="1">
    <citation type="submission" date="2024-02" db="EMBL/GenBank/DDBJ databases">
        <title>Adaptive strategies in a cosmopolitan and abundant soil bacterium.</title>
        <authorList>
            <person name="Carini P."/>
        </authorList>
    </citation>
    <scope>NUCLEOTIDE SEQUENCE [LARGE SCALE GENOMIC DNA]</scope>
    <source>
        <strain evidence="3 4">AZCC 1608</strain>
    </source>
</reference>
<feature type="signal peptide" evidence="1">
    <location>
        <begin position="1"/>
        <end position="31"/>
    </location>
</feature>
<dbReference type="Pfam" id="PF13432">
    <property type="entry name" value="TPR_16"/>
    <property type="match status" value="1"/>
</dbReference>
<evidence type="ECO:0000259" key="2">
    <source>
        <dbReference type="Pfam" id="PF13283"/>
    </source>
</evidence>
<gene>
    <name evidence="3" type="ORF">V1286_004775</name>
</gene>
<dbReference type="InterPro" id="IPR025137">
    <property type="entry name" value="NfrA_C"/>
</dbReference>
<sequence length="868" mass="93997">MGNWGGKYLNQTAFRAALGALLLAVVLCAGASAQIADNGPPLEGDAYTAAETAYKAFGQGDYKASATSAAEAVALRPDLLRLHLLLIDSLVAAGDLTLAEQATKTASAAFAGNQDLEGRQANIRQRLAQRPAGEGYKALEKGDAKAAIRAARSAVEYAPDSMSYRLLLLSAQLADNDLPGALTTATEAIALDRADYVPLVWRGHINQRLGKRADAVSDFSAALAVPGLTEAQQKNIRLIAADAALASGDFNAAIELLGSYSRTDPKVITRLTDAEGARQRIGVLQSNGSSVPAPIQNCLANASGVRCELEAPLVSSILTPVASAEEKAAAELYEAKERAYRAERDKDYKLAVAEARKAVELEPDAVASRLLLVNILMAAGRPGEAETEATKAINAGHASAEIYAQRGYARSKLKNFNGAMSDWENALKQGLPPGQARNIRLSLADAAVTSNEPLRALRALQKLAVSYDTAIRKAYALQALGRKEESFPEFRTAERLAATAVQRDGALRAQINTLVELDRKPEARVLFDHAIARGKLTSIRDTDVGYLAVAVGNDEVALARFDRAHAHGQLPARATIDAGYTAMRRFENPKAIAYLMEGIDAKADGRINIDDQKLFETRRTVSDLARVWGINSSVTYGKVGSAPNPFLTITAPSSYTSQLGTELYYRPEGFGYRNGAIFELFGRLFETLYDQSGGPTGGRTTQGMVGARWKPFSNANLVFEVDKLIALGDAARDDTLLRALYSYTVGTDLRVLDPSWPTWYVYAEVDRFLEKRQLVAIMEGRFGRSFRLDPISSKLVFFPHAVLAANYDDSFANRSAYSAGAGGSLRYWFGETKYMAPPSYWELTLQYRWRLAGDQRAQGIFAQTSINY</sequence>
<evidence type="ECO:0000313" key="4">
    <source>
        <dbReference type="Proteomes" id="UP001364224"/>
    </source>
</evidence>
<dbReference type="Pfam" id="PF13283">
    <property type="entry name" value="NfrA_C"/>
    <property type="match status" value="1"/>
</dbReference>
<dbReference type="RefSeq" id="WP_334483193.1">
    <property type="nucleotide sequence ID" value="NZ_JAZHRV010000001.1"/>
</dbReference>
<organism evidence="3 4">
    <name type="scientific">Bradyrhizobium algeriense</name>
    <dbReference type="NCBI Taxonomy" id="634784"/>
    <lineage>
        <taxon>Bacteria</taxon>
        <taxon>Pseudomonadati</taxon>
        <taxon>Pseudomonadota</taxon>
        <taxon>Alphaproteobacteria</taxon>
        <taxon>Hyphomicrobiales</taxon>
        <taxon>Nitrobacteraceae</taxon>
        <taxon>Bradyrhizobium</taxon>
    </lineage>
</organism>
<protein>
    <submittedName>
        <fullName evidence="3">Tfp pilus assembly protein PilF</fullName>
    </submittedName>
</protein>
<dbReference type="SUPFAM" id="SSF48452">
    <property type="entry name" value="TPR-like"/>
    <property type="match status" value="2"/>
</dbReference>